<sequence>MIETLAKNTDKNPALIIIHANRLPNKQKNDLADRFREFIASYAPTKENKKYKKLRAAYDKSYINKVELVKTDTIFILKK</sequence>
<gene>
    <name evidence="1" type="ORF">FKR84_04010</name>
</gene>
<evidence type="ECO:0000313" key="2">
    <source>
        <dbReference type="Proteomes" id="UP000317169"/>
    </source>
</evidence>
<organism evidence="1 2">
    <name type="scientific">Haloflavibacter putidus</name>
    <dbReference type="NCBI Taxonomy" id="2576776"/>
    <lineage>
        <taxon>Bacteria</taxon>
        <taxon>Pseudomonadati</taxon>
        <taxon>Bacteroidota</taxon>
        <taxon>Flavobacteriia</taxon>
        <taxon>Flavobacteriales</taxon>
        <taxon>Flavobacteriaceae</taxon>
        <taxon>Haloflavibacter</taxon>
    </lineage>
</organism>
<name>A0A507ZQ21_9FLAO</name>
<accession>A0A507ZQ21</accession>
<reference evidence="1 2" key="1">
    <citation type="submission" date="2019-06" db="EMBL/GenBank/DDBJ databases">
        <title>Flavibacter putida gen. nov., sp. nov., a novel marine bacterium of the family Flavobacteriaceae isolated from coastal seawater.</title>
        <authorList>
            <person name="Feng X."/>
        </authorList>
    </citation>
    <scope>NUCLEOTIDE SEQUENCE [LARGE SCALE GENOMIC DNA]</scope>
    <source>
        <strain evidence="1 2">PLHSN227</strain>
    </source>
</reference>
<comment type="caution">
    <text evidence="1">The sequence shown here is derived from an EMBL/GenBank/DDBJ whole genome shotgun (WGS) entry which is preliminary data.</text>
</comment>
<dbReference type="AlphaFoldDB" id="A0A507ZQ21"/>
<proteinExistence type="predicted"/>
<dbReference type="RefSeq" id="WP_141420913.1">
    <property type="nucleotide sequence ID" value="NZ_VIAR01000003.1"/>
</dbReference>
<evidence type="ECO:0000313" key="1">
    <source>
        <dbReference type="EMBL" id="TQD39670.1"/>
    </source>
</evidence>
<keyword evidence="2" id="KW-1185">Reference proteome</keyword>
<protein>
    <submittedName>
        <fullName evidence="1">Uncharacterized protein</fullName>
    </submittedName>
</protein>
<dbReference type="Proteomes" id="UP000317169">
    <property type="component" value="Unassembled WGS sequence"/>
</dbReference>
<dbReference type="EMBL" id="VIAR01000003">
    <property type="protein sequence ID" value="TQD39670.1"/>
    <property type="molecule type" value="Genomic_DNA"/>
</dbReference>